<keyword evidence="7" id="KW-0969">Cilium</keyword>
<dbReference type="Pfam" id="PF06429">
    <property type="entry name" value="Flg_bbr_C"/>
    <property type="match status" value="1"/>
</dbReference>
<comment type="subcellular location">
    <subcellularLocation>
        <location evidence="1 4">Bacterial flagellum basal body</location>
    </subcellularLocation>
</comment>
<evidence type="ECO:0000256" key="1">
    <source>
        <dbReference type="ARBA" id="ARBA00004117"/>
    </source>
</evidence>
<dbReference type="PANTHER" id="PTHR30435:SF19">
    <property type="entry name" value="FLAGELLAR BASAL-BODY ROD PROTEIN FLGG"/>
    <property type="match status" value="1"/>
</dbReference>
<keyword evidence="7" id="KW-0966">Cell projection</keyword>
<evidence type="ECO:0000259" key="6">
    <source>
        <dbReference type="Pfam" id="PF22692"/>
    </source>
</evidence>
<sequence length="246" mass="26500">MITGVYSAMTAMDAAASQHEVIAQNLAHAQMPGYRRMAARHQSFEAALDAEQQAAYSRESMGSGEIDRVIDFSQGTMERTGRTLDFAIHGEGFFVVDSPDGEALYTRNGSFHLNGDGELITAEGLNVRGANGIINVPPDIDTGSLSLLHDGTLRAGEREIGQLALVQFEDKSVLERRGVTLFAAPPAVNPGQGGVTVVQGTRERSNVQPVHELVRLIAGMRQYEAAQKTLQSLTDAVKDHIQLNQG</sequence>
<dbReference type="AlphaFoldDB" id="A0A517ZCQ1"/>
<dbReference type="EMBL" id="CP036275">
    <property type="protein sequence ID" value="QDU40232.1"/>
    <property type="molecule type" value="Genomic_DNA"/>
</dbReference>
<dbReference type="InterPro" id="IPR053967">
    <property type="entry name" value="LlgE_F_G-like_D1"/>
</dbReference>
<protein>
    <submittedName>
        <fullName evidence="7">Flagellar basal-body rod protein FlgG</fullName>
    </submittedName>
</protein>
<dbReference type="Pfam" id="PF22692">
    <property type="entry name" value="LlgE_F_G_D1"/>
    <property type="match status" value="1"/>
</dbReference>
<dbReference type="InterPro" id="IPR037925">
    <property type="entry name" value="FlgE/F/G-like"/>
</dbReference>
<evidence type="ECO:0000256" key="2">
    <source>
        <dbReference type="ARBA" id="ARBA00009677"/>
    </source>
</evidence>
<dbReference type="PANTHER" id="PTHR30435">
    <property type="entry name" value="FLAGELLAR PROTEIN"/>
    <property type="match status" value="1"/>
</dbReference>
<proteinExistence type="inferred from homology"/>
<dbReference type="NCBIfam" id="TIGR03506">
    <property type="entry name" value="FlgEFG_subfam"/>
    <property type="match status" value="1"/>
</dbReference>
<dbReference type="OrthoDB" id="9804559at2"/>
<reference evidence="7 8" key="1">
    <citation type="submission" date="2019-02" db="EMBL/GenBank/DDBJ databases">
        <title>Deep-cultivation of Planctomycetes and their phenomic and genomic characterization uncovers novel biology.</title>
        <authorList>
            <person name="Wiegand S."/>
            <person name="Jogler M."/>
            <person name="Boedeker C."/>
            <person name="Pinto D."/>
            <person name="Vollmers J."/>
            <person name="Rivas-Marin E."/>
            <person name="Kohn T."/>
            <person name="Peeters S.H."/>
            <person name="Heuer A."/>
            <person name="Rast P."/>
            <person name="Oberbeckmann S."/>
            <person name="Bunk B."/>
            <person name="Jeske O."/>
            <person name="Meyerdierks A."/>
            <person name="Storesund J.E."/>
            <person name="Kallscheuer N."/>
            <person name="Luecker S."/>
            <person name="Lage O.M."/>
            <person name="Pohl T."/>
            <person name="Merkel B.J."/>
            <person name="Hornburger P."/>
            <person name="Mueller R.-W."/>
            <person name="Bruemmer F."/>
            <person name="Labrenz M."/>
            <person name="Spormann A.M."/>
            <person name="Op den Camp H."/>
            <person name="Overmann J."/>
            <person name="Amann R."/>
            <person name="Jetten M.S.M."/>
            <person name="Mascher T."/>
            <person name="Medema M.H."/>
            <person name="Devos D.P."/>
            <person name="Kaster A.-K."/>
            <person name="Ovreas L."/>
            <person name="Rohde M."/>
            <person name="Galperin M.Y."/>
            <person name="Jogler C."/>
        </authorList>
    </citation>
    <scope>NUCLEOTIDE SEQUENCE [LARGE SCALE GENOMIC DNA]</scope>
    <source>
        <strain evidence="7 8">Mal4</strain>
    </source>
</reference>
<feature type="domain" description="Flagellar basal-body/hook protein C-terminal" evidence="5">
    <location>
        <begin position="199"/>
        <end position="233"/>
    </location>
</feature>
<dbReference type="KEGG" id="mri:Mal4_45880"/>
<dbReference type="InterPro" id="IPR010930">
    <property type="entry name" value="Flg_bb/hook_C_dom"/>
</dbReference>
<dbReference type="GO" id="GO:0071978">
    <property type="term" value="P:bacterial-type flagellum-dependent swarming motility"/>
    <property type="evidence" value="ECO:0007669"/>
    <property type="project" value="TreeGrafter"/>
</dbReference>
<evidence type="ECO:0000256" key="3">
    <source>
        <dbReference type="ARBA" id="ARBA00023143"/>
    </source>
</evidence>
<evidence type="ECO:0000259" key="5">
    <source>
        <dbReference type="Pfam" id="PF06429"/>
    </source>
</evidence>
<dbReference type="SUPFAM" id="SSF117143">
    <property type="entry name" value="Flagellar hook protein flgE"/>
    <property type="match status" value="1"/>
</dbReference>
<evidence type="ECO:0000313" key="8">
    <source>
        <dbReference type="Proteomes" id="UP000320496"/>
    </source>
</evidence>
<evidence type="ECO:0000256" key="4">
    <source>
        <dbReference type="RuleBase" id="RU362116"/>
    </source>
</evidence>
<comment type="similarity">
    <text evidence="2 4">Belongs to the flagella basal body rod proteins family.</text>
</comment>
<keyword evidence="7" id="KW-0282">Flagellum</keyword>
<keyword evidence="3 4" id="KW-0975">Bacterial flagellum</keyword>
<feature type="domain" description="Flagellar hook protein FlgE/F/G-like D1" evidence="6">
    <location>
        <begin position="87"/>
        <end position="153"/>
    </location>
</feature>
<dbReference type="InterPro" id="IPR020013">
    <property type="entry name" value="Flagellar_FlgE/F/G"/>
</dbReference>
<organism evidence="7 8">
    <name type="scientific">Maioricimonas rarisocia</name>
    <dbReference type="NCBI Taxonomy" id="2528026"/>
    <lineage>
        <taxon>Bacteria</taxon>
        <taxon>Pseudomonadati</taxon>
        <taxon>Planctomycetota</taxon>
        <taxon>Planctomycetia</taxon>
        <taxon>Planctomycetales</taxon>
        <taxon>Planctomycetaceae</taxon>
        <taxon>Maioricimonas</taxon>
    </lineage>
</organism>
<dbReference type="RefSeq" id="WP_145371390.1">
    <property type="nucleotide sequence ID" value="NZ_CP036275.1"/>
</dbReference>
<keyword evidence="8" id="KW-1185">Reference proteome</keyword>
<dbReference type="GO" id="GO:0009425">
    <property type="term" value="C:bacterial-type flagellum basal body"/>
    <property type="evidence" value="ECO:0007669"/>
    <property type="project" value="UniProtKB-SubCell"/>
</dbReference>
<name>A0A517ZCQ1_9PLAN</name>
<dbReference type="Proteomes" id="UP000320496">
    <property type="component" value="Chromosome"/>
</dbReference>
<gene>
    <name evidence="7" type="primary">flgG_2</name>
    <name evidence="7" type="ORF">Mal4_45880</name>
</gene>
<accession>A0A517ZCQ1</accession>
<evidence type="ECO:0000313" key="7">
    <source>
        <dbReference type="EMBL" id="QDU40232.1"/>
    </source>
</evidence>